<organism evidence="7 8">
    <name type="scientific">Mucor saturninus</name>
    <dbReference type="NCBI Taxonomy" id="64648"/>
    <lineage>
        <taxon>Eukaryota</taxon>
        <taxon>Fungi</taxon>
        <taxon>Fungi incertae sedis</taxon>
        <taxon>Mucoromycota</taxon>
        <taxon>Mucoromycotina</taxon>
        <taxon>Mucoromycetes</taxon>
        <taxon>Mucorales</taxon>
        <taxon>Mucorineae</taxon>
        <taxon>Mucoraceae</taxon>
        <taxon>Mucor</taxon>
    </lineage>
</organism>
<feature type="transmembrane region" description="Helical" evidence="6">
    <location>
        <begin position="455"/>
        <end position="475"/>
    </location>
</feature>
<feature type="transmembrane region" description="Helical" evidence="6">
    <location>
        <begin position="397"/>
        <end position="419"/>
    </location>
</feature>
<feature type="transmembrane region" description="Helical" evidence="6">
    <location>
        <begin position="369"/>
        <end position="390"/>
    </location>
</feature>
<keyword evidence="5 6" id="KW-0472">Membrane</keyword>
<proteinExistence type="predicted"/>
<accession>A0A8H7V7J2</accession>
<dbReference type="PANTHER" id="PTHR43791:SF36">
    <property type="entry name" value="TRANSPORTER, PUTATIVE (AFU_ORTHOLOGUE AFUA_6G08340)-RELATED"/>
    <property type="match status" value="1"/>
</dbReference>
<dbReference type="Proteomes" id="UP000603453">
    <property type="component" value="Unassembled WGS sequence"/>
</dbReference>
<keyword evidence="2" id="KW-0813">Transport</keyword>
<dbReference type="Gene3D" id="1.20.1250.20">
    <property type="entry name" value="MFS general substrate transporter like domains"/>
    <property type="match status" value="1"/>
</dbReference>
<keyword evidence="4 6" id="KW-1133">Transmembrane helix</keyword>
<feature type="transmembrane region" description="Helical" evidence="6">
    <location>
        <begin position="331"/>
        <end position="349"/>
    </location>
</feature>
<evidence type="ECO:0000256" key="2">
    <source>
        <dbReference type="ARBA" id="ARBA00022448"/>
    </source>
</evidence>
<name>A0A8H7V7J2_9FUNG</name>
<evidence type="ECO:0008006" key="9">
    <source>
        <dbReference type="Google" id="ProtNLM"/>
    </source>
</evidence>
<evidence type="ECO:0000256" key="6">
    <source>
        <dbReference type="SAM" id="Phobius"/>
    </source>
</evidence>
<feature type="transmembrane region" description="Helical" evidence="6">
    <location>
        <begin position="481"/>
        <end position="502"/>
    </location>
</feature>
<comment type="subcellular location">
    <subcellularLocation>
        <location evidence="1">Membrane</location>
        <topology evidence="1">Multi-pass membrane protein</topology>
    </subcellularLocation>
</comment>
<comment type="caution">
    <text evidence="7">The sequence shown here is derived from an EMBL/GenBank/DDBJ whole genome shotgun (WGS) entry which is preliminary data.</text>
</comment>
<feature type="transmembrane region" description="Helical" evidence="6">
    <location>
        <begin position="425"/>
        <end position="443"/>
    </location>
</feature>
<evidence type="ECO:0000313" key="7">
    <source>
        <dbReference type="EMBL" id="KAG2213051.1"/>
    </source>
</evidence>
<evidence type="ECO:0000313" key="8">
    <source>
        <dbReference type="Proteomes" id="UP000603453"/>
    </source>
</evidence>
<feature type="transmembrane region" description="Helical" evidence="6">
    <location>
        <begin position="266"/>
        <end position="286"/>
    </location>
</feature>
<dbReference type="PANTHER" id="PTHR43791">
    <property type="entry name" value="PERMEASE-RELATED"/>
    <property type="match status" value="1"/>
</dbReference>
<dbReference type="Pfam" id="PF07690">
    <property type="entry name" value="MFS_1"/>
    <property type="match status" value="1"/>
</dbReference>
<feature type="transmembrane region" description="Helical" evidence="6">
    <location>
        <begin position="150"/>
        <end position="169"/>
    </location>
</feature>
<dbReference type="InterPro" id="IPR011701">
    <property type="entry name" value="MFS"/>
</dbReference>
<dbReference type="AlphaFoldDB" id="A0A8H7V7J2"/>
<keyword evidence="3 6" id="KW-0812">Transmembrane</keyword>
<dbReference type="SUPFAM" id="SSF103473">
    <property type="entry name" value="MFS general substrate transporter"/>
    <property type="match status" value="1"/>
</dbReference>
<evidence type="ECO:0000256" key="5">
    <source>
        <dbReference type="ARBA" id="ARBA00023136"/>
    </source>
</evidence>
<feature type="transmembrane region" description="Helical" evidence="6">
    <location>
        <begin position="212"/>
        <end position="234"/>
    </location>
</feature>
<dbReference type="GO" id="GO:0022857">
    <property type="term" value="F:transmembrane transporter activity"/>
    <property type="evidence" value="ECO:0007669"/>
    <property type="project" value="InterPro"/>
</dbReference>
<dbReference type="OrthoDB" id="6730379at2759"/>
<dbReference type="InterPro" id="IPR036259">
    <property type="entry name" value="MFS_trans_sf"/>
</dbReference>
<evidence type="ECO:0000256" key="4">
    <source>
        <dbReference type="ARBA" id="ARBA00022989"/>
    </source>
</evidence>
<feature type="transmembrane region" description="Helical" evidence="6">
    <location>
        <begin position="120"/>
        <end position="138"/>
    </location>
</feature>
<evidence type="ECO:0000256" key="3">
    <source>
        <dbReference type="ARBA" id="ARBA00022692"/>
    </source>
</evidence>
<dbReference type="EMBL" id="JAEPRD010000004">
    <property type="protein sequence ID" value="KAG2213051.1"/>
    <property type="molecule type" value="Genomic_DNA"/>
</dbReference>
<evidence type="ECO:0000256" key="1">
    <source>
        <dbReference type="ARBA" id="ARBA00004141"/>
    </source>
</evidence>
<dbReference type="GO" id="GO:0016020">
    <property type="term" value="C:membrane"/>
    <property type="evidence" value="ECO:0007669"/>
    <property type="project" value="UniProtKB-SubCell"/>
</dbReference>
<sequence length="546" mass="61663">MASNGSSLNHVNNNFNSFHQLPDTRKAMLELNTIKTTDSHQDTKWQYTGNRDDFYNSSASDVTHDQEYTEEEKLLVKKIDWFIMPIICTLDFLQFLDKSTINYAALMTFKTDVHLEGNQFSLLGSVFYLGYFLFQLPNNFLLQRISVGKYIGIIVVLWGTVLLCTAFGTNFSQIAAMRFLLGFFEAGIYPSLTLLVSTFYRRSEQVARLGAFWICNGFALFAGGLVSFGISHMVNVGGLKSWQWYVEFTFDKKFLEINYFVYPDRIMIILGSITILMGVVSFFFLIDSPKSSALKLNAEQEMLVEERTRDNATVRTTEVKTEHIWEAIKEIRFWCFSFACLLINLQNGAMTIYNGQITASFGFDQVESMLLSAGSGAATILFIAVAIVSVQRTHQTIYTACALMVVNVLGLILLLAIPVTHLKLIGFYMSWSYCSVYVLLVTSISNNVTGYTKKIFYNGVLMIFYTVGNFVGPLMMVSPPYIEGMIGYLIANSLVLILLLIARSRMALVNKRRILLLAHTSASSAAHSYCQDDISDEQDQTFIYLL</sequence>
<keyword evidence="8" id="KW-1185">Reference proteome</keyword>
<feature type="transmembrane region" description="Helical" evidence="6">
    <location>
        <begin position="175"/>
        <end position="200"/>
    </location>
</feature>
<gene>
    <name evidence="7" type="ORF">INT47_011200</name>
</gene>
<reference evidence="7" key="1">
    <citation type="submission" date="2020-12" db="EMBL/GenBank/DDBJ databases">
        <title>Metabolic potential, ecology and presence of endohyphal bacteria is reflected in genomic diversity of Mucoromycotina.</title>
        <authorList>
            <person name="Muszewska A."/>
            <person name="Okrasinska A."/>
            <person name="Steczkiewicz K."/>
            <person name="Drgas O."/>
            <person name="Orlowska M."/>
            <person name="Perlinska-Lenart U."/>
            <person name="Aleksandrzak-Piekarczyk T."/>
            <person name="Szatraj K."/>
            <person name="Zielenkiewicz U."/>
            <person name="Pilsyk S."/>
            <person name="Malc E."/>
            <person name="Mieczkowski P."/>
            <person name="Kruszewska J.S."/>
            <person name="Biernat P."/>
            <person name="Pawlowska J."/>
        </authorList>
    </citation>
    <scope>NUCLEOTIDE SEQUENCE</scope>
    <source>
        <strain evidence="7">WA0000017839</strain>
    </source>
</reference>
<protein>
    <recommendedName>
        <fullName evidence="9">Major facilitator superfamily (MFS) profile domain-containing protein</fullName>
    </recommendedName>
</protein>